<dbReference type="Proteomes" id="UP001597478">
    <property type="component" value="Unassembled WGS sequence"/>
</dbReference>
<organism evidence="1 2">
    <name type="scientific">Prauserella oleivorans</name>
    <dbReference type="NCBI Taxonomy" id="1478153"/>
    <lineage>
        <taxon>Bacteria</taxon>
        <taxon>Bacillati</taxon>
        <taxon>Actinomycetota</taxon>
        <taxon>Actinomycetes</taxon>
        <taxon>Pseudonocardiales</taxon>
        <taxon>Pseudonocardiaceae</taxon>
        <taxon>Prauserella</taxon>
    </lineage>
</organism>
<dbReference type="EMBL" id="JBHUOF010000003">
    <property type="protein sequence ID" value="MFD2798302.1"/>
    <property type="molecule type" value="Genomic_DNA"/>
</dbReference>
<name>A0ABW5W3D1_9PSEU</name>
<proteinExistence type="predicted"/>
<gene>
    <name evidence="1" type="ORF">ACFS2C_02715</name>
</gene>
<evidence type="ECO:0000313" key="1">
    <source>
        <dbReference type="EMBL" id="MFD2798302.1"/>
    </source>
</evidence>
<keyword evidence="2" id="KW-1185">Reference proteome</keyword>
<protein>
    <submittedName>
        <fullName evidence="1">Uncharacterized protein</fullName>
    </submittedName>
</protein>
<comment type="caution">
    <text evidence="1">The sequence shown here is derived from an EMBL/GenBank/DDBJ whole genome shotgun (WGS) entry which is preliminary data.</text>
</comment>
<dbReference type="RefSeq" id="WP_377383787.1">
    <property type="nucleotide sequence ID" value="NZ_JBHSAN010000001.1"/>
</dbReference>
<accession>A0ABW5W3D1</accession>
<reference evidence="2" key="1">
    <citation type="journal article" date="2019" name="Int. J. Syst. Evol. Microbiol.">
        <title>The Global Catalogue of Microorganisms (GCM) 10K type strain sequencing project: providing services to taxonomists for standard genome sequencing and annotation.</title>
        <authorList>
            <consortium name="The Broad Institute Genomics Platform"/>
            <consortium name="The Broad Institute Genome Sequencing Center for Infectious Disease"/>
            <person name="Wu L."/>
            <person name="Ma J."/>
        </authorList>
    </citation>
    <scope>NUCLEOTIDE SEQUENCE [LARGE SCALE GENOMIC DNA]</scope>
    <source>
        <strain evidence="2">IBRC-M 10906</strain>
    </source>
</reference>
<evidence type="ECO:0000313" key="2">
    <source>
        <dbReference type="Proteomes" id="UP001597478"/>
    </source>
</evidence>
<sequence length="358" mass="39812">MLTDLDETLFHQFPQPLSVVATSDHRFFDRFWFCGADPAGGAAFFAGFGRYPNMGTRDGFLSVLDGETQHNLRVSTQAPAADERLAGTAGPLRVEVLEPYRHIALTLDAPEVRAELEFRTSLAPRLERQHTELRNGRVLQDQQRYVQVGRWNGVISVGDRRHEIADWWGDRDHAWGVRVDVGGLEPPDMSERTRSLTVWCSFSTASCHGMFQLREYADRRPTYLDGTLYRDGEPVDVTGIDHEIDFVPGTANYRRATIRLHLADGTTTEIVAEPLTKSAWAGRGGGYSRGFRDGKGFGARRGEVVEYDVYDVGDATQVFLDGAPVPAGHREQMARLTVDGEPGVGHLPIMDRSGRLPG</sequence>